<dbReference type="SMART" id="SM00382">
    <property type="entry name" value="AAA"/>
    <property type="match status" value="1"/>
</dbReference>
<reference evidence="4" key="1">
    <citation type="submission" date="2018-09" db="EMBL/GenBank/DDBJ databases">
        <title>Paracoccus onubensis nov. sp. a moderate halophilic bacterium isolated from Gruta de las Maravillas (Aracena, Spain).</title>
        <authorList>
            <person name="Jurado V."/>
            <person name="Gutierrez-Patricio S."/>
            <person name="Gonzalez-Pimentel J.L."/>
            <person name="Miller A.Z."/>
            <person name="Laiz L."/>
            <person name="Saiz-Jimenez C."/>
        </authorList>
    </citation>
    <scope>NUCLEOTIDE SEQUENCE [LARGE SCALE GENOMIC DNA]</scope>
    <source>
        <strain evidence="4">DSM 26381</strain>
    </source>
</reference>
<dbReference type="EMBL" id="QZEW01000007">
    <property type="protein sequence ID" value="RJL20897.1"/>
    <property type="molecule type" value="Genomic_DNA"/>
</dbReference>
<comment type="caution">
    <text evidence="3">The sequence shown here is derived from an EMBL/GenBank/DDBJ whole genome shotgun (WGS) entry which is preliminary data.</text>
</comment>
<gene>
    <name evidence="3" type="ORF">D3P05_02340</name>
</gene>
<dbReference type="GO" id="GO:0016887">
    <property type="term" value="F:ATP hydrolysis activity"/>
    <property type="evidence" value="ECO:0007669"/>
    <property type="project" value="InterPro"/>
</dbReference>
<protein>
    <submittedName>
        <fullName evidence="3">ATPase</fullName>
    </submittedName>
</protein>
<dbReference type="GO" id="GO:0005524">
    <property type="term" value="F:ATP binding"/>
    <property type="evidence" value="ECO:0007669"/>
    <property type="project" value="InterPro"/>
</dbReference>
<dbReference type="PANTHER" id="PTHR37291">
    <property type="entry name" value="5-METHYLCYTOSINE-SPECIFIC RESTRICTION ENZYME B"/>
    <property type="match status" value="1"/>
</dbReference>
<dbReference type="InterPro" id="IPR052934">
    <property type="entry name" value="Methyl-DNA_Rec/Restrict_Enz"/>
</dbReference>
<feature type="domain" description="AAA+ ATPase" evidence="2">
    <location>
        <begin position="197"/>
        <end position="582"/>
    </location>
</feature>
<evidence type="ECO:0000259" key="2">
    <source>
        <dbReference type="SMART" id="SM00382"/>
    </source>
</evidence>
<evidence type="ECO:0000256" key="1">
    <source>
        <dbReference type="SAM" id="MobiDB-lite"/>
    </source>
</evidence>
<organism evidence="3 4">
    <name type="scientific">Paracoccus siganidrum</name>
    <dbReference type="NCBI Taxonomy" id="1276757"/>
    <lineage>
        <taxon>Bacteria</taxon>
        <taxon>Pseudomonadati</taxon>
        <taxon>Pseudomonadota</taxon>
        <taxon>Alphaproteobacteria</taxon>
        <taxon>Rhodobacterales</taxon>
        <taxon>Paracoccaceae</taxon>
        <taxon>Paracoccus</taxon>
    </lineage>
</organism>
<dbReference type="OrthoDB" id="9781481at2"/>
<dbReference type="Proteomes" id="UP000283587">
    <property type="component" value="Unassembled WGS sequence"/>
</dbReference>
<dbReference type="AlphaFoldDB" id="A0A419ABJ6"/>
<evidence type="ECO:0000313" key="3">
    <source>
        <dbReference type="EMBL" id="RJL20897.1"/>
    </source>
</evidence>
<name>A0A419ABJ6_9RHOB</name>
<proteinExistence type="predicted"/>
<dbReference type="InterPro" id="IPR003593">
    <property type="entry name" value="AAA+_ATPase"/>
</dbReference>
<feature type="region of interest" description="Disordered" evidence="1">
    <location>
        <begin position="271"/>
        <end position="290"/>
    </location>
</feature>
<dbReference type="PANTHER" id="PTHR37291:SF1">
    <property type="entry name" value="TYPE IV METHYL-DIRECTED RESTRICTION ENZYME ECOKMCRB SUBUNIT"/>
    <property type="match status" value="1"/>
</dbReference>
<dbReference type="InterPro" id="IPR011704">
    <property type="entry name" value="ATPase_dyneun-rel_AAA"/>
</dbReference>
<dbReference type="InterPro" id="IPR027417">
    <property type="entry name" value="P-loop_NTPase"/>
</dbReference>
<dbReference type="SUPFAM" id="SSF52540">
    <property type="entry name" value="P-loop containing nucleoside triphosphate hydrolases"/>
    <property type="match status" value="1"/>
</dbReference>
<evidence type="ECO:0000313" key="4">
    <source>
        <dbReference type="Proteomes" id="UP000283587"/>
    </source>
</evidence>
<sequence>MSNGAWTDQENDLIVADYFAMLADDVSGRPYNKAEHRRGLLPLLNDRSEGSVEFKHQNISAVLKGLGEDWIPGYKPAFNFQMTLVDAVARWLALNPAWLGRHSGIRATTGLAEARPIWIGPPPTLSNQPPPQELEQMLHIARKFDVAARDERNRALGRADEERVLAHERAALKSAGRDDLARKVRWVTFEPMTAMPVATNLILYGPPGTGKTYATAWEAVRLCLGDAVAEPLRDDRDTLMVEYRRLAGEGRIEFVTFHQSFSYEDFVEGLRPTTGSEQEGDDEGVSRSGGFSLKSHAGVFKIVSERARLDTGDAPAKRLDRLRSIYKIALGQRGSQEDRIREGLDGGLIHLGWGGDIDWSEERFDDFEEIRKAWNEQKDPDASGKDPNIEMLYAFRSGLQVGDYVVISDGRDSYRAFGRVSGEYYFDADADFHPHRRSVEWIWRDDNGAERAPFYARNFRRQSAYRLDPNRIDWDALQAVVIDPNAERPVASARPHVLIIDEINRANISKVFGELITLLEIDKRLGCENEVRVRLPYSGTSFGVPANLHIIGTMNTADRSIALLDTALRRRFTFRELMPDVEELRRALAARQLDAANLDGVDLCKLLHTVNERIEYLFDREHQIGHAYFTGCRSRADVENVMRHKVIPLLAEYFYEDWSKVAAVLGDGDGANGSHFLEARRLAAPAGFADDELGGDKLRWSVKASFDFSDFAA</sequence>
<keyword evidence="4" id="KW-1185">Reference proteome</keyword>
<dbReference type="Pfam" id="PF07728">
    <property type="entry name" value="AAA_5"/>
    <property type="match status" value="1"/>
</dbReference>
<accession>A0A419ABJ6</accession>
<dbReference type="Gene3D" id="3.40.50.300">
    <property type="entry name" value="P-loop containing nucleotide triphosphate hydrolases"/>
    <property type="match status" value="1"/>
</dbReference>